<keyword evidence="1" id="KW-0863">Zinc-finger</keyword>
<keyword evidence="1" id="KW-0862">Zinc</keyword>
<feature type="region of interest" description="Disordered" evidence="2">
    <location>
        <begin position="20"/>
        <end position="41"/>
    </location>
</feature>
<dbReference type="OrthoDB" id="7700460at2759"/>
<dbReference type="AlphaFoldDB" id="A0A6H5J4J9"/>
<organism evidence="4 5">
    <name type="scientific">Trichogramma brassicae</name>
    <dbReference type="NCBI Taxonomy" id="86971"/>
    <lineage>
        <taxon>Eukaryota</taxon>
        <taxon>Metazoa</taxon>
        <taxon>Ecdysozoa</taxon>
        <taxon>Arthropoda</taxon>
        <taxon>Hexapoda</taxon>
        <taxon>Insecta</taxon>
        <taxon>Pterygota</taxon>
        <taxon>Neoptera</taxon>
        <taxon>Endopterygota</taxon>
        <taxon>Hymenoptera</taxon>
        <taxon>Apocrita</taxon>
        <taxon>Proctotrupomorpha</taxon>
        <taxon>Chalcidoidea</taxon>
        <taxon>Trichogrammatidae</taxon>
        <taxon>Trichogramma</taxon>
    </lineage>
</organism>
<evidence type="ECO:0000259" key="3">
    <source>
        <dbReference type="PROSITE" id="PS50158"/>
    </source>
</evidence>
<proteinExistence type="predicted"/>
<feature type="region of interest" description="Disordered" evidence="2">
    <location>
        <begin position="156"/>
        <end position="176"/>
    </location>
</feature>
<accession>A0A6H5J4J9</accession>
<evidence type="ECO:0000313" key="4">
    <source>
        <dbReference type="EMBL" id="CAB0043109.1"/>
    </source>
</evidence>
<protein>
    <recommendedName>
        <fullName evidence="3">CCHC-type domain-containing protein</fullName>
    </recommendedName>
</protein>
<evidence type="ECO:0000256" key="2">
    <source>
        <dbReference type="SAM" id="MobiDB-lite"/>
    </source>
</evidence>
<evidence type="ECO:0000256" key="1">
    <source>
        <dbReference type="PROSITE-ProRule" id="PRU00047"/>
    </source>
</evidence>
<dbReference type="InterPro" id="IPR036875">
    <property type="entry name" value="Znf_CCHC_sf"/>
</dbReference>
<dbReference type="SMART" id="SM00343">
    <property type="entry name" value="ZnF_C2HC"/>
    <property type="match status" value="2"/>
</dbReference>
<evidence type="ECO:0000313" key="5">
    <source>
        <dbReference type="Proteomes" id="UP000479190"/>
    </source>
</evidence>
<dbReference type="InterPro" id="IPR001878">
    <property type="entry name" value="Znf_CCHC"/>
</dbReference>
<dbReference type="EMBL" id="CADCXV010001271">
    <property type="protein sequence ID" value="CAB0043109.1"/>
    <property type="molecule type" value="Genomic_DNA"/>
</dbReference>
<sequence length="316" mass="35150">MREKPEIQKDVHAFKYQKKFEKLRSGSREQSSNANVPKSAKDNTARNSIICYCCAEKGHIAKDCAHRKKTCTQCNRRGHIVAACRSQGHRLQNITKQDDSSSSETESVDSSHIYNISSVGHTTSVNNIDDADAARKPMYLNADDIARIFFLSGTRSTSGTGSTTPGEKTNLVNSPSGDRTHALRHTLYQQARTIPTEPRRPICISLRVRVLNSNSKSYFILLTINSFYNDIHCGNNVYIPLVQFYNAKTKAALAKDEYSTFVKEICVSIIGIEKLMVSNRTTKQKVAQGIPVPEKQKLCPILLGAVGDFFVESIVS</sequence>
<gene>
    <name evidence="4" type="ORF">TBRA_LOCUS14697</name>
</gene>
<keyword evidence="1" id="KW-0479">Metal-binding</keyword>
<dbReference type="Proteomes" id="UP000479190">
    <property type="component" value="Unassembled WGS sequence"/>
</dbReference>
<dbReference type="Gene3D" id="4.10.60.10">
    <property type="entry name" value="Zinc finger, CCHC-type"/>
    <property type="match status" value="1"/>
</dbReference>
<feature type="non-terminal residue" evidence="4">
    <location>
        <position position="1"/>
    </location>
</feature>
<dbReference type="PROSITE" id="PS50158">
    <property type="entry name" value="ZF_CCHC"/>
    <property type="match status" value="1"/>
</dbReference>
<name>A0A6H5J4J9_9HYME</name>
<dbReference type="SUPFAM" id="SSF57756">
    <property type="entry name" value="Retrovirus zinc finger-like domains"/>
    <property type="match status" value="1"/>
</dbReference>
<dbReference type="GO" id="GO:0003676">
    <property type="term" value="F:nucleic acid binding"/>
    <property type="evidence" value="ECO:0007669"/>
    <property type="project" value="InterPro"/>
</dbReference>
<feature type="compositionally biased region" description="Low complexity" evidence="2">
    <location>
        <begin position="156"/>
        <end position="166"/>
    </location>
</feature>
<keyword evidence="5" id="KW-1185">Reference proteome</keyword>
<feature type="non-terminal residue" evidence="4">
    <location>
        <position position="316"/>
    </location>
</feature>
<feature type="domain" description="CCHC-type" evidence="3">
    <location>
        <begin position="51"/>
        <end position="64"/>
    </location>
</feature>
<dbReference type="GO" id="GO:0008270">
    <property type="term" value="F:zinc ion binding"/>
    <property type="evidence" value="ECO:0007669"/>
    <property type="project" value="UniProtKB-KW"/>
</dbReference>
<reference evidence="4 5" key="1">
    <citation type="submission" date="2020-02" db="EMBL/GenBank/DDBJ databases">
        <authorList>
            <person name="Ferguson B K."/>
        </authorList>
    </citation>
    <scope>NUCLEOTIDE SEQUENCE [LARGE SCALE GENOMIC DNA]</scope>
</reference>